<dbReference type="PANTHER" id="PTHR31321:SF87">
    <property type="entry name" value="PECTINESTERASE 63-RELATED"/>
    <property type="match status" value="1"/>
</dbReference>
<dbReference type="Gene3D" id="2.160.20.10">
    <property type="entry name" value="Single-stranded right-handed beta-helix, Pectin lyase-like"/>
    <property type="match status" value="1"/>
</dbReference>
<dbReference type="Pfam" id="PF01095">
    <property type="entry name" value="Pectinesterase"/>
    <property type="match status" value="1"/>
</dbReference>
<evidence type="ECO:0000259" key="6">
    <source>
        <dbReference type="Pfam" id="PF01095"/>
    </source>
</evidence>
<dbReference type="InterPro" id="IPR011050">
    <property type="entry name" value="Pectin_lyase_fold/virulence"/>
</dbReference>
<protein>
    <recommendedName>
        <fullName evidence="3">pectinesterase</fullName>
        <ecNumber evidence="3">3.1.1.11</ecNumber>
    </recommendedName>
</protein>
<evidence type="ECO:0000313" key="7">
    <source>
        <dbReference type="EMBL" id="KAI3955753.1"/>
    </source>
</evidence>
<evidence type="ECO:0000256" key="5">
    <source>
        <dbReference type="ARBA" id="ARBA00023085"/>
    </source>
</evidence>
<dbReference type="SUPFAM" id="SSF51126">
    <property type="entry name" value="Pectin lyase-like"/>
    <property type="match status" value="1"/>
</dbReference>
<dbReference type="InterPro" id="IPR000070">
    <property type="entry name" value="Pectinesterase_cat"/>
</dbReference>
<proteinExistence type="inferred from homology"/>
<dbReference type="EMBL" id="JAJJMB010001716">
    <property type="protein sequence ID" value="KAI3955753.1"/>
    <property type="molecule type" value="Genomic_DNA"/>
</dbReference>
<dbReference type="EC" id="3.1.1.11" evidence="3"/>
<dbReference type="AlphaFoldDB" id="A0AAD4TDQ2"/>
<keyword evidence="8" id="KW-1185">Reference proteome</keyword>
<dbReference type="GO" id="GO:0042545">
    <property type="term" value="P:cell wall modification"/>
    <property type="evidence" value="ECO:0007669"/>
    <property type="project" value="InterPro"/>
</dbReference>
<gene>
    <name evidence="7" type="ORF">MKW98_006113</name>
</gene>
<name>A0AAD4TDQ2_9MAGN</name>
<sequence>MKNYIISATFLSPILLVLHLNLILLHITPVFSAPLAPIPTQKTSLQSWFAANILPYEKREADLDPTLVTAEKNVVIIKVRKDGSGQFKTVTEAVKSVPKANTKRTIIWIGPGSYKEKVTVERYQPFVTFYGDPKNMPTLTFDGTAKKYGGTTFSGSVTIYSDFFMAVNINFENSSPMPIVGKSEGAQAVALTLFGSNAAIYNCKFKGFQDTLCDLHGNHFYKDCYIEGMADFIFGNAKTIYLNTEIKAIWDEGGVITAHGREKPSEDTGFAFIHCSISGVSNRKTHLGRLWKPYGKTVFLYTDMSSVVNPEGWSDNGKPGVDSTLYNAEYMCTGPGANLHGRVKFAKKLTDAEAKPFLDPSYIDAAKWLLPPPQVK</sequence>
<comment type="pathway">
    <text evidence="1">Glycan metabolism; pectin degradation; 2-dehydro-3-deoxy-D-gluconate from pectin: step 1/5.</text>
</comment>
<accession>A0AAD4TDQ2</accession>
<evidence type="ECO:0000256" key="4">
    <source>
        <dbReference type="ARBA" id="ARBA00022801"/>
    </source>
</evidence>
<reference evidence="7" key="1">
    <citation type="submission" date="2022-04" db="EMBL/GenBank/DDBJ databases">
        <title>A functionally conserved STORR gene fusion in Papaver species that diverged 16.8 million years ago.</title>
        <authorList>
            <person name="Catania T."/>
        </authorList>
    </citation>
    <scope>NUCLEOTIDE SEQUENCE</scope>
    <source>
        <strain evidence="7">S-188037</strain>
    </source>
</reference>
<evidence type="ECO:0000256" key="2">
    <source>
        <dbReference type="ARBA" id="ARBA00008891"/>
    </source>
</evidence>
<evidence type="ECO:0000313" key="8">
    <source>
        <dbReference type="Proteomes" id="UP001202328"/>
    </source>
</evidence>
<keyword evidence="5" id="KW-0063">Aspartyl esterase</keyword>
<dbReference type="PANTHER" id="PTHR31321">
    <property type="entry name" value="ACYL-COA THIOESTER HYDROLASE YBHC-RELATED"/>
    <property type="match status" value="1"/>
</dbReference>
<feature type="domain" description="Pectinesterase catalytic" evidence="6">
    <location>
        <begin position="78"/>
        <end position="364"/>
    </location>
</feature>
<keyword evidence="4" id="KW-0378">Hydrolase</keyword>
<comment type="similarity">
    <text evidence="2">Belongs to the pectinesterase family.</text>
</comment>
<evidence type="ECO:0000256" key="1">
    <source>
        <dbReference type="ARBA" id="ARBA00005184"/>
    </source>
</evidence>
<dbReference type="Proteomes" id="UP001202328">
    <property type="component" value="Unassembled WGS sequence"/>
</dbReference>
<dbReference type="InterPro" id="IPR012334">
    <property type="entry name" value="Pectin_lyas_fold"/>
</dbReference>
<comment type="caution">
    <text evidence="7">The sequence shown here is derived from an EMBL/GenBank/DDBJ whole genome shotgun (WGS) entry which is preliminary data.</text>
</comment>
<evidence type="ECO:0000256" key="3">
    <source>
        <dbReference type="ARBA" id="ARBA00013229"/>
    </source>
</evidence>
<dbReference type="GO" id="GO:0045490">
    <property type="term" value="P:pectin catabolic process"/>
    <property type="evidence" value="ECO:0007669"/>
    <property type="project" value="TreeGrafter"/>
</dbReference>
<organism evidence="7 8">
    <name type="scientific">Papaver atlanticum</name>
    <dbReference type="NCBI Taxonomy" id="357466"/>
    <lineage>
        <taxon>Eukaryota</taxon>
        <taxon>Viridiplantae</taxon>
        <taxon>Streptophyta</taxon>
        <taxon>Embryophyta</taxon>
        <taxon>Tracheophyta</taxon>
        <taxon>Spermatophyta</taxon>
        <taxon>Magnoliopsida</taxon>
        <taxon>Ranunculales</taxon>
        <taxon>Papaveraceae</taxon>
        <taxon>Papaveroideae</taxon>
        <taxon>Papaver</taxon>
    </lineage>
</organism>
<dbReference type="GO" id="GO:0030599">
    <property type="term" value="F:pectinesterase activity"/>
    <property type="evidence" value="ECO:0007669"/>
    <property type="project" value="UniProtKB-EC"/>
</dbReference>